<dbReference type="PROSITE" id="PS01200">
    <property type="entry name" value="TUB_1"/>
    <property type="match status" value="1"/>
</dbReference>
<dbReference type="InterPro" id="IPR025659">
    <property type="entry name" value="Tubby-like_C"/>
</dbReference>
<comment type="similarity">
    <text evidence="1 2">Belongs to the TUB family.</text>
</comment>
<organism evidence="5 6">
    <name type="scientific">Thlaspi arvense</name>
    <name type="common">Field penny-cress</name>
    <dbReference type="NCBI Taxonomy" id="13288"/>
    <lineage>
        <taxon>Eukaryota</taxon>
        <taxon>Viridiplantae</taxon>
        <taxon>Streptophyta</taxon>
        <taxon>Embryophyta</taxon>
        <taxon>Tracheophyta</taxon>
        <taxon>Spermatophyta</taxon>
        <taxon>Magnoliopsida</taxon>
        <taxon>eudicotyledons</taxon>
        <taxon>Gunneridae</taxon>
        <taxon>Pentapetalae</taxon>
        <taxon>rosids</taxon>
        <taxon>malvids</taxon>
        <taxon>Brassicales</taxon>
        <taxon>Brassicaceae</taxon>
        <taxon>Thlaspideae</taxon>
        <taxon>Thlaspi</taxon>
    </lineage>
</organism>
<gene>
    <name evidence="5" type="ORF">TAV2_LOCUS15318</name>
</gene>
<sequence>MSFRSIVRDVRDSIGSLSRRSFDFKLSSQVKEGGKSRGSVQDCHEEQPPLVLIQETPWANLPPELLRDVIKRLEESESVWPARKHVVACASVCRSWRDMCKEIVQSPELSGKITFPVSLKQPGPRDATMQCFIKRDKSNLTYHLYLCLSPALLVENGKFLLSAKRIRRTTYTEYVISMHADTISRSSDTYIGKIRSNFLGTKFIIYDTQPPYNNKTSQVAQPIGLSRRFYSKRVSPKVPSGSYKIAQVSYELNVLGTRGPRRMHCAMQSIPASSLAEGGTVPGQPESIVPRSILDESFRSITSTSSRKFTSDYSTEFSSARFSDILGPLGEDGEAVFEEGKERVSPPLVLKNKPPRWHEQLQCWCLNFRGRVTVASVKNFQLIAANQPQAQAQAQASGQTTDGPDKIILQFGKVGKDMFTMDFRYPLSAFQAFAICLSSFDTKLACE</sequence>
<evidence type="ECO:0000256" key="1">
    <source>
        <dbReference type="ARBA" id="ARBA00007129"/>
    </source>
</evidence>
<dbReference type="Gene3D" id="1.20.1280.50">
    <property type="match status" value="1"/>
</dbReference>
<evidence type="ECO:0000256" key="2">
    <source>
        <dbReference type="RuleBase" id="RU361125"/>
    </source>
</evidence>
<dbReference type="PANTHER" id="PTHR16517">
    <property type="entry name" value="TUBBY-RELATED"/>
    <property type="match status" value="1"/>
</dbReference>
<evidence type="ECO:0000313" key="5">
    <source>
        <dbReference type="EMBL" id="CAH2067651.1"/>
    </source>
</evidence>
<dbReference type="Proteomes" id="UP000836841">
    <property type="component" value="Chromosome 5"/>
</dbReference>
<dbReference type="SUPFAM" id="SSF81383">
    <property type="entry name" value="F-box domain"/>
    <property type="match status" value="1"/>
</dbReference>
<feature type="domain" description="F-box" evidence="4">
    <location>
        <begin position="58"/>
        <end position="101"/>
    </location>
</feature>
<reference evidence="5 6" key="1">
    <citation type="submission" date="2022-03" db="EMBL/GenBank/DDBJ databases">
        <authorList>
            <person name="Nunn A."/>
            <person name="Chopra R."/>
            <person name="Nunn A."/>
            <person name="Contreras Garrido A."/>
        </authorList>
    </citation>
    <scope>NUCLEOTIDE SEQUENCE [LARGE SCALE GENOMIC DNA]</scope>
</reference>
<evidence type="ECO:0000259" key="3">
    <source>
        <dbReference type="Pfam" id="PF01167"/>
    </source>
</evidence>
<dbReference type="AlphaFoldDB" id="A0AAU9SGQ8"/>
<dbReference type="PANTHER" id="PTHR16517:SF86">
    <property type="entry name" value="TUBBY-LIKE F-BOX PROTEIN 1"/>
    <property type="match status" value="1"/>
</dbReference>
<protein>
    <recommendedName>
        <fullName evidence="2">Tubby-like F-box protein</fullName>
    </recommendedName>
</protein>
<dbReference type="EMBL" id="OU466861">
    <property type="protein sequence ID" value="CAH2067651.1"/>
    <property type="molecule type" value="Genomic_DNA"/>
</dbReference>
<name>A0AAU9SGQ8_THLAR</name>
<feature type="domain" description="Tubby C-terminal" evidence="3">
    <location>
        <begin position="119"/>
        <end position="442"/>
    </location>
</feature>
<dbReference type="InterPro" id="IPR000007">
    <property type="entry name" value="Tubby_C"/>
</dbReference>
<dbReference type="SUPFAM" id="SSF54518">
    <property type="entry name" value="Tubby C-terminal domain-like"/>
    <property type="match status" value="1"/>
</dbReference>
<dbReference type="FunFam" id="1.20.1280.50:FF:000047">
    <property type="entry name" value="Tubby-like F-box protein"/>
    <property type="match status" value="1"/>
</dbReference>
<dbReference type="Pfam" id="PF01167">
    <property type="entry name" value="Tub"/>
    <property type="match status" value="1"/>
</dbReference>
<dbReference type="Gene3D" id="3.20.90.10">
    <property type="entry name" value="Tubby Protein, Chain A"/>
    <property type="match status" value="2"/>
</dbReference>
<dbReference type="InterPro" id="IPR001810">
    <property type="entry name" value="F-box_dom"/>
</dbReference>
<dbReference type="PROSITE" id="PS01201">
    <property type="entry name" value="TUB_2"/>
    <property type="match status" value="1"/>
</dbReference>
<dbReference type="GO" id="GO:0006355">
    <property type="term" value="P:regulation of DNA-templated transcription"/>
    <property type="evidence" value="ECO:0007669"/>
    <property type="project" value="UniProtKB-ARBA"/>
</dbReference>
<keyword evidence="6" id="KW-1185">Reference proteome</keyword>
<evidence type="ECO:0000259" key="4">
    <source>
        <dbReference type="Pfam" id="PF12937"/>
    </source>
</evidence>
<dbReference type="InterPro" id="IPR018066">
    <property type="entry name" value="Tubby_C_CS"/>
</dbReference>
<proteinExistence type="inferred from homology"/>
<dbReference type="Pfam" id="PF12937">
    <property type="entry name" value="F-box-like"/>
    <property type="match status" value="1"/>
</dbReference>
<dbReference type="InterPro" id="IPR036047">
    <property type="entry name" value="F-box-like_dom_sf"/>
</dbReference>
<evidence type="ECO:0000313" key="6">
    <source>
        <dbReference type="Proteomes" id="UP000836841"/>
    </source>
</evidence>
<dbReference type="PRINTS" id="PR01573">
    <property type="entry name" value="SUPERTUBBY"/>
</dbReference>
<accession>A0AAU9SGQ8</accession>
<dbReference type="CDD" id="cd22153">
    <property type="entry name" value="F-box_AtTLP-like"/>
    <property type="match status" value="1"/>
</dbReference>